<name>A0A5Z2YP20_SALEN</name>
<feature type="non-terminal residue" evidence="2">
    <location>
        <position position="1"/>
    </location>
</feature>
<dbReference type="EMBL" id="AAKGXH010000244">
    <property type="protein sequence ID" value="ECR6519749.1"/>
    <property type="molecule type" value="Genomic_DNA"/>
</dbReference>
<proteinExistence type="predicted"/>
<evidence type="ECO:0000313" key="2">
    <source>
        <dbReference type="EMBL" id="ECR6519749.1"/>
    </source>
</evidence>
<comment type="caution">
    <text evidence="2">The sequence shown here is derived from an EMBL/GenBank/DDBJ whole genome shotgun (WGS) entry which is preliminary data.</text>
</comment>
<dbReference type="GO" id="GO:0006313">
    <property type="term" value="P:DNA transposition"/>
    <property type="evidence" value="ECO:0007669"/>
    <property type="project" value="InterPro"/>
</dbReference>
<sequence length="102" mass="11854">ARNALARAVFFNRLGEIRDRGFEQQRYRASGLNLLTAAIVLWNTVYIERAVNALREQGQEIDTDHLQYLSPLGWEHINLTGDYLWKSNARIGNGKFRPLRRL</sequence>
<accession>A0A5Z2YP20</accession>
<dbReference type="AlphaFoldDB" id="A0A5Z2YP20"/>
<protein>
    <submittedName>
        <fullName evidence="2">Tn3 family transposase</fullName>
    </submittedName>
</protein>
<evidence type="ECO:0000259" key="1">
    <source>
        <dbReference type="Pfam" id="PF01526"/>
    </source>
</evidence>
<gene>
    <name evidence="2" type="ORF">ZU52_23865</name>
</gene>
<feature type="domain" description="Tn3 transposase DDE" evidence="1">
    <location>
        <begin position="1"/>
        <end position="83"/>
    </location>
</feature>
<dbReference type="InterPro" id="IPR002513">
    <property type="entry name" value="Tn3_Tnp_DDE_dom"/>
</dbReference>
<organism evidence="2">
    <name type="scientific">Salmonella enteritidis</name>
    <dbReference type="NCBI Taxonomy" id="149539"/>
    <lineage>
        <taxon>Bacteria</taxon>
        <taxon>Pseudomonadati</taxon>
        <taxon>Pseudomonadota</taxon>
        <taxon>Gammaproteobacteria</taxon>
        <taxon>Enterobacterales</taxon>
        <taxon>Enterobacteriaceae</taxon>
        <taxon>Salmonella</taxon>
    </lineage>
</organism>
<reference evidence="2" key="1">
    <citation type="submission" date="2018-07" db="EMBL/GenBank/DDBJ databases">
        <authorList>
            <person name="Ashton P.M."/>
            <person name="Dallman T."/>
            <person name="Nair S."/>
            <person name="De Pinna E."/>
            <person name="Peters T."/>
            <person name="Grant K."/>
        </authorList>
    </citation>
    <scope>NUCLEOTIDE SEQUENCE</scope>
    <source>
        <strain evidence="2">27966</strain>
    </source>
</reference>
<dbReference type="Pfam" id="PF01526">
    <property type="entry name" value="DDE_Tnp_Tn3"/>
    <property type="match status" value="1"/>
</dbReference>
<dbReference type="GO" id="GO:0004803">
    <property type="term" value="F:transposase activity"/>
    <property type="evidence" value="ECO:0007669"/>
    <property type="project" value="InterPro"/>
</dbReference>